<dbReference type="AlphaFoldDB" id="A0A0F4YMU8"/>
<feature type="compositionally biased region" description="Low complexity" evidence="1">
    <location>
        <begin position="573"/>
        <end position="623"/>
    </location>
</feature>
<keyword evidence="3" id="KW-1185">Reference proteome</keyword>
<feature type="compositionally biased region" description="Basic and acidic residues" evidence="1">
    <location>
        <begin position="471"/>
        <end position="485"/>
    </location>
</feature>
<dbReference type="Proteomes" id="UP000053958">
    <property type="component" value="Unassembled WGS sequence"/>
</dbReference>
<dbReference type="GeneID" id="25319348"/>
<dbReference type="OrthoDB" id="4207369at2759"/>
<accession>A0A0F4YMU8</accession>
<organism evidence="2 3">
    <name type="scientific">Rasamsonia emersonii (strain ATCC 16479 / CBS 393.64 / IMI 116815)</name>
    <dbReference type="NCBI Taxonomy" id="1408163"/>
    <lineage>
        <taxon>Eukaryota</taxon>
        <taxon>Fungi</taxon>
        <taxon>Dikarya</taxon>
        <taxon>Ascomycota</taxon>
        <taxon>Pezizomycotina</taxon>
        <taxon>Eurotiomycetes</taxon>
        <taxon>Eurotiomycetidae</taxon>
        <taxon>Eurotiales</taxon>
        <taxon>Trichocomaceae</taxon>
        <taxon>Rasamsonia</taxon>
    </lineage>
</organism>
<feature type="region of interest" description="Disordered" evidence="1">
    <location>
        <begin position="285"/>
        <end position="394"/>
    </location>
</feature>
<feature type="region of interest" description="Disordered" evidence="1">
    <location>
        <begin position="185"/>
        <end position="228"/>
    </location>
</feature>
<feature type="compositionally biased region" description="Basic and acidic residues" evidence="1">
    <location>
        <begin position="295"/>
        <end position="304"/>
    </location>
</feature>
<feature type="region of interest" description="Disordered" evidence="1">
    <location>
        <begin position="436"/>
        <end position="648"/>
    </location>
</feature>
<dbReference type="EMBL" id="LASV01000398">
    <property type="protein sequence ID" value="KKA18958.1"/>
    <property type="molecule type" value="Genomic_DNA"/>
</dbReference>
<dbReference type="STRING" id="1408163.A0A0F4YMU8"/>
<comment type="caution">
    <text evidence="2">The sequence shown here is derived from an EMBL/GenBank/DDBJ whole genome shotgun (WGS) entry which is preliminary data.</text>
</comment>
<evidence type="ECO:0000256" key="1">
    <source>
        <dbReference type="SAM" id="MobiDB-lite"/>
    </source>
</evidence>
<evidence type="ECO:0000313" key="2">
    <source>
        <dbReference type="EMBL" id="KKA18958.1"/>
    </source>
</evidence>
<evidence type="ECO:0000313" key="3">
    <source>
        <dbReference type="Proteomes" id="UP000053958"/>
    </source>
</evidence>
<feature type="compositionally biased region" description="Pro residues" evidence="1">
    <location>
        <begin position="375"/>
        <end position="385"/>
    </location>
</feature>
<proteinExistence type="predicted"/>
<protein>
    <submittedName>
        <fullName evidence="2">Uncharacterized protein</fullName>
    </submittedName>
</protein>
<gene>
    <name evidence="2" type="ORF">T310_7072</name>
</gene>
<sequence>MDSAAAAPDATCPPSLSTCCVFSRLARITRRWFFDRSGILPANTCVSCSIANIADQISFTPPVTRKAPPRPWERVPSTPFLARHKSRKIWKRFRTSMQALRGQIGRGKIEEKELVQEINASANADFLRGVKRLCLGIEGPDSQSGRGRSFLETKWELETGRRRRKVAMAADEDSCMTWDSEPERLAGTAQETDSQDHELACSGEETQAPADTEEDQRVTTPETKITDDVNNSEQVDPAADIDSDAADFQDLIATQESTLVRSALRMNSLDGDDAALLSEFLSRAQAKRAAKAAKIPKDEMKEELVPNSPTVRTRQALEELDKNSPSPQKPQLLSPSKAEKPSGSPDDPMKDEEDEEAGNPASPAACRRSSRIRLPKPPQRAPRPAVPNQIPLRRAKGTEFVFLQRTEAQELALTTRRNTRRNKGDALLPKYALQAMAKRQEEEAASSHLDNSDDAAARQSTRKRAGAKQVSWKEDQLVEYVDGKSKNSGNDVSGGADKKKTAIRRNASKSTSREKETVAASPGSTPKKPVRRLALPAATTTSSTTDSGATTSTKPISVGTPIPKRKKLTPKSPGAGLLKLPAKGALSKTVTSSSSKSGIKTTTSSTSSSKMSKTSSIPTSSSKGQTLLKAGPAGATPMAKRVRAKKVA</sequence>
<feature type="compositionally biased region" description="Low complexity" evidence="1">
    <location>
        <begin position="537"/>
        <end position="553"/>
    </location>
</feature>
<feature type="compositionally biased region" description="Low complexity" evidence="1">
    <location>
        <begin position="324"/>
        <end position="336"/>
    </location>
</feature>
<feature type="compositionally biased region" description="Polar residues" evidence="1">
    <location>
        <begin position="218"/>
        <end position="228"/>
    </location>
</feature>
<reference evidence="2 3" key="1">
    <citation type="submission" date="2015-04" db="EMBL/GenBank/DDBJ databases">
        <authorList>
            <person name="Heijne W.H."/>
            <person name="Fedorova N.D."/>
            <person name="Nierman W.C."/>
            <person name="Vollebregt A.W."/>
            <person name="Zhao Z."/>
            <person name="Wu L."/>
            <person name="Kumar M."/>
            <person name="Stam H."/>
            <person name="van den Berg M.A."/>
            <person name="Pel H.J."/>
        </authorList>
    </citation>
    <scope>NUCLEOTIDE SEQUENCE [LARGE SCALE GENOMIC DNA]</scope>
    <source>
        <strain evidence="2 3">CBS 393.64</strain>
    </source>
</reference>
<dbReference type="RefSeq" id="XP_013325570.1">
    <property type="nucleotide sequence ID" value="XM_013470116.1"/>
</dbReference>
<name>A0A0F4YMU8_RASE3</name>